<dbReference type="FunFam" id="3.40.1010.10:FF:000007">
    <property type="entry name" value="Ribosomal RNA small subunit methyltransferase I"/>
    <property type="match status" value="1"/>
</dbReference>
<gene>
    <name evidence="6 8" type="primary">rsmI</name>
    <name evidence="8" type="ORF">EEI45_01725</name>
</gene>
<evidence type="ECO:0000256" key="3">
    <source>
        <dbReference type="ARBA" id="ARBA00022603"/>
    </source>
</evidence>
<comment type="function">
    <text evidence="6">Catalyzes the 2'-O-methylation of the ribose of cytidine 1402 (C1402) in 16S rRNA.</text>
</comment>
<name>A0A3Q8S6S8_9FIRM</name>
<reference evidence="8 9" key="1">
    <citation type="journal article" date="2020" name="Int. J. Syst. Evol. Microbiol.">
        <title>Description of Erysipelothrix piscisicarius sp. nov., an emergent fish pathogen, and assessment of virulence using a tiger barb (Puntigrus tetrazona) infection model.</title>
        <authorList>
            <person name="Pomaranski E.K."/>
            <person name="Griffin M.J."/>
            <person name="Camus A.C."/>
            <person name="Armwood A.R."/>
            <person name="Shelley J."/>
            <person name="Waldbieser G.C."/>
            <person name="LaFrentz B.R."/>
            <person name="Garcia J.C."/>
            <person name="Yanong R."/>
            <person name="Soto E."/>
        </authorList>
    </citation>
    <scope>NUCLEOTIDE SEQUENCE [LARGE SCALE GENOMIC DNA]</scope>
    <source>
        <strain evidence="8 9">15TAL0474</strain>
    </source>
</reference>
<dbReference type="AlphaFoldDB" id="A0A3Q8S6S8"/>
<dbReference type="InterPro" id="IPR035996">
    <property type="entry name" value="4pyrrol_Methylase_sf"/>
</dbReference>
<dbReference type="Proteomes" id="UP000278804">
    <property type="component" value="Chromosome"/>
</dbReference>
<dbReference type="KEGG" id="eri:EEI45_01725"/>
<evidence type="ECO:0000256" key="6">
    <source>
        <dbReference type="HAMAP-Rule" id="MF_01877"/>
    </source>
</evidence>
<dbReference type="InterPro" id="IPR008189">
    <property type="entry name" value="rRNA_ssu_MeTfrase_I"/>
</dbReference>
<dbReference type="GO" id="GO:0005737">
    <property type="term" value="C:cytoplasm"/>
    <property type="evidence" value="ECO:0007669"/>
    <property type="project" value="UniProtKB-SubCell"/>
</dbReference>
<accession>A0A3Q8S6S8</accession>
<evidence type="ECO:0000256" key="4">
    <source>
        <dbReference type="ARBA" id="ARBA00022679"/>
    </source>
</evidence>
<dbReference type="Gene3D" id="3.40.1010.10">
    <property type="entry name" value="Cobalt-precorrin-4 Transmethylase, Domain 1"/>
    <property type="match status" value="1"/>
</dbReference>
<organism evidence="8 9">
    <name type="scientific">Erysipelothrix piscisicarius</name>
    <dbReference type="NCBI Taxonomy" id="2485784"/>
    <lineage>
        <taxon>Bacteria</taxon>
        <taxon>Bacillati</taxon>
        <taxon>Bacillota</taxon>
        <taxon>Erysipelotrichia</taxon>
        <taxon>Erysipelotrichales</taxon>
        <taxon>Erysipelotrichaceae</taxon>
        <taxon>Erysipelothrix</taxon>
    </lineage>
</organism>
<dbReference type="EMBL" id="CP034234">
    <property type="protein sequence ID" value="AZK43677.1"/>
    <property type="molecule type" value="Genomic_DNA"/>
</dbReference>
<dbReference type="Pfam" id="PF00590">
    <property type="entry name" value="TP_methylase"/>
    <property type="match status" value="1"/>
</dbReference>
<dbReference type="InterPro" id="IPR018063">
    <property type="entry name" value="SAM_MeTrfase_RsmI_CS"/>
</dbReference>
<dbReference type="HAMAP" id="MF_01877">
    <property type="entry name" value="16SrRNA_methyltr_I"/>
    <property type="match status" value="1"/>
</dbReference>
<keyword evidence="4 6" id="KW-0808">Transferase</keyword>
<dbReference type="InterPro" id="IPR014777">
    <property type="entry name" value="4pyrrole_Mease_sub1"/>
</dbReference>
<dbReference type="SUPFAM" id="SSF53790">
    <property type="entry name" value="Tetrapyrrole methylase"/>
    <property type="match status" value="1"/>
</dbReference>
<dbReference type="PANTHER" id="PTHR46111:SF1">
    <property type="entry name" value="RIBOSOMAL RNA SMALL SUBUNIT METHYLTRANSFERASE I"/>
    <property type="match status" value="1"/>
</dbReference>
<evidence type="ECO:0000256" key="5">
    <source>
        <dbReference type="ARBA" id="ARBA00022691"/>
    </source>
</evidence>
<evidence type="ECO:0000313" key="8">
    <source>
        <dbReference type="EMBL" id="AZK43677.1"/>
    </source>
</evidence>
<keyword evidence="5 6" id="KW-0949">S-adenosyl-L-methionine</keyword>
<evidence type="ECO:0000256" key="2">
    <source>
        <dbReference type="ARBA" id="ARBA00022552"/>
    </source>
</evidence>
<dbReference type="PROSITE" id="PS01296">
    <property type="entry name" value="RSMI"/>
    <property type="match status" value="1"/>
</dbReference>
<comment type="subcellular location">
    <subcellularLocation>
        <location evidence="6">Cytoplasm</location>
    </subcellularLocation>
</comment>
<feature type="domain" description="Tetrapyrrole methylase" evidence="7">
    <location>
        <begin position="13"/>
        <end position="212"/>
    </location>
</feature>
<keyword evidence="9" id="KW-1185">Reference proteome</keyword>
<dbReference type="EC" id="2.1.1.198" evidence="6"/>
<dbReference type="Gene3D" id="3.30.950.10">
    <property type="entry name" value="Methyltransferase, Cobalt-precorrin-4 Transmethylase, Domain 2"/>
    <property type="match status" value="1"/>
</dbReference>
<dbReference type="PANTHER" id="PTHR46111">
    <property type="entry name" value="RIBOSOMAL RNA SMALL SUBUNIT METHYLTRANSFERASE I"/>
    <property type="match status" value="1"/>
</dbReference>
<keyword evidence="3 6" id="KW-0489">Methyltransferase</keyword>
<dbReference type="InterPro" id="IPR014776">
    <property type="entry name" value="4pyrrole_Mease_sub2"/>
</dbReference>
<comment type="similarity">
    <text evidence="6">Belongs to the methyltransferase superfamily. RsmI family.</text>
</comment>
<evidence type="ECO:0000256" key="1">
    <source>
        <dbReference type="ARBA" id="ARBA00022490"/>
    </source>
</evidence>
<sequence length="281" mass="31357">MIKQQSFKNEKPTLFLVATPIGNLNEMTPRAIETLKNVDVIAAEDTRNARKLCSHFDINTKMISHHMHNEQESTKGILDLLESGLSVGLVSDAGYPLISDPGQTLVRDVIAAGFNVVPISGSSAFLNALVASGLIVHPFAFMGFMEHKESQLKKQLIQNKDLPMTTIYYLSVHKLEKTLEIVYDVLGNRKICLVREITKMHEEFIRGTVTEVMESVETIKGEFVIVIEANTDVSEVSFDDLIIRIKEQINAGNSVSRSISSVAKENGVSKNELYSYYHENK</sequence>
<keyword evidence="1 6" id="KW-0963">Cytoplasm</keyword>
<dbReference type="GO" id="GO:0070677">
    <property type="term" value="F:rRNA (cytosine-2'-O-)-methyltransferase activity"/>
    <property type="evidence" value="ECO:0007669"/>
    <property type="project" value="UniProtKB-UniRule"/>
</dbReference>
<dbReference type="RefSeq" id="WP_125163896.1">
    <property type="nucleotide sequence ID" value="NZ_CP034234.1"/>
</dbReference>
<evidence type="ECO:0000313" key="9">
    <source>
        <dbReference type="Proteomes" id="UP000278804"/>
    </source>
</evidence>
<proteinExistence type="inferred from homology"/>
<evidence type="ECO:0000259" key="7">
    <source>
        <dbReference type="Pfam" id="PF00590"/>
    </source>
</evidence>
<dbReference type="PIRSF" id="PIRSF005917">
    <property type="entry name" value="MTase_YraL"/>
    <property type="match status" value="1"/>
</dbReference>
<dbReference type="InterPro" id="IPR000878">
    <property type="entry name" value="4pyrrol_Mease"/>
</dbReference>
<comment type="catalytic activity">
    <reaction evidence="6">
        <text>cytidine(1402) in 16S rRNA + S-adenosyl-L-methionine = 2'-O-methylcytidine(1402) in 16S rRNA + S-adenosyl-L-homocysteine + H(+)</text>
        <dbReference type="Rhea" id="RHEA:42924"/>
        <dbReference type="Rhea" id="RHEA-COMP:10285"/>
        <dbReference type="Rhea" id="RHEA-COMP:10286"/>
        <dbReference type="ChEBI" id="CHEBI:15378"/>
        <dbReference type="ChEBI" id="CHEBI:57856"/>
        <dbReference type="ChEBI" id="CHEBI:59789"/>
        <dbReference type="ChEBI" id="CHEBI:74495"/>
        <dbReference type="ChEBI" id="CHEBI:82748"/>
        <dbReference type="EC" id="2.1.1.198"/>
    </reaction>
</comment>
<keyword evidence="2 6" id="KW-0698">rRNA processing</keyword>
<dbReference type="NCBIfam" id="TIGR00096">
    <property type="entry name" value="16S rRNA (cytidine(1402)-2'-O)-methyltransferase"/>
    <property type="match status" value="1"/>
</dbReference>
<protein>
    <recommendedName>
        <fullName evidence="6">Ribosomal RNA small subunit methyltransferase I</fullName>
        <ecNumber evidence="6">2.1.1.198</ecNumber>
    </recommendedName>
    <alternativeName>
        <fullName evidence="6">16S rRNA 2'-O-ribose C1402 methyltransferase</fullName>
    </alternativeName>
    <alternativeName>
        <fullName evidence="6">rRNA (cytidine-2'-O-)-methyltransferase RsmI</fullName>
    </alternativeName>
</protein>
<dbReference type="CDD" id="cd11648">
    <property type="entry name" value="RsmI"/>
    <property type="match status" value="1"/>
</dbReference>